<accession>A0A1Y0EJF0</accession>
<name>A0A1Y0EJF0_9BURK</name>
<sequence length="139" mass="14071">MLRMRRLVSLALVCLLVLRGLLGDAMAMGGVATMDTPVVPTAGSASLASHAGHGPASLHGADTPTVAPDATAHCASEAPHDGDGAGHTHCTLCAVCHSPLAQPHTLVLGLPMAADRHALQRTSRFVSAALPPITKPPIS</sequence>
<dbReference type="KEGG" id="cser:CCO03_02805"/>
<protein>
    <recommendedName>
        <fullName evidence="4">DUF2946 domain-containing protein</fullName>
    </recommendedName>
</protein>
<feature type="region of interest" description="Disordered" evidence="1">
    <location>
        <begin position="45"/>
        <end position="64"/>
    </location>
</feature>
<evidence type="ECO:0000256" key="1">
    <source>
        <dbReference type="SAM" id="MobiDB-lite"/>
    </source>
</evidence>
<keyword evidence="3" id="KW-1185">Reference proteome</keyword>
<organism evidence="2 3">
    <name type="scientific">Comamonas serinivorans</name>
    <dbReference type="NCBI Taxonomy" id="1082851"/>
    <lineage>
        <taxon>Bacteria</taxon>
        <taxon>Pseudomonadati</taxon>
        <taxon>Pseudomonadota</taxon>
        <taxon>Betaproteobacteria</taxon>
        <taxon>Burkholderiales</taxon>
        <taxon>Comamonadaceae</taxon>
        <taxon>Comamonas</taxon>
    </lineage>
</organism>
<dbReference type="EMBL" id="CP021455">
    <property type="protein sequence ID" value="ARU03755.1"/>
    <property type="molecule type" value="Genomic_DNA"/>
</dbReference>
<reference evidence="2 3" key="1">
    <citation type="submission" date="2017-05" db="EMBL/GenBank/DDBJ databases">
        <authorList>
            <person name="Song R."/>
            <person name="Chenine A.L."/>
            <person name="Ruprecht R.M."/>
        </authorList>
    </citation>
    <scope>NUCLEOTIDE SEQUENCE [LARGE SCALE GENOMIC DNA]</scope>
    <source>
        <strain evidence="2 3">DSM 26136</strain>
    </source>
</reference>
<gene>
    <name evidence="2" type="ORF">CCO03_02805</name>
</gene>
<dbReference type="AlphaFoldDB" id="A0A1Y0EJF0"/>
<evidence type="ECO:0008006" key="4">
    <source>
        <dbReference type="Google" id="ProtNLM"/>
    </source>
</evidence>
<evidence type="ECO:0000313" key="3">
    <source>
        <dbReference type="Proteomes" id="UP000196138"/>
    </source>
</evidence>
<evidence type="ECO:0000313" key="2">
    <source>
        <dbReference type="EMBL" id="ARU03755.1"/>
    </source>
</evidence>
<dbReference type="Proteomes" id="UP000196138">
    <property type="component" value="Chromosome"/>
</dbReference>
<proteinExistence type="predicted"/>